<dbReference type="InterPro" id="IPR036291">
    <property type="entry name" value="NAD(P)-bd_dom_sf"/>
</dbReference>
<dbReference type="PANTHER" id="PTHR12126">
    <property type="entry name" value="NADH-UBIQUINONE OXIDOREDUCTASE 39 KDA SUBUNIT-RELATED"/>
    <property type="match status" value="1"/>
</dbReference>
<evidence type="ECO:0000313" key="2">
    <source>
        <dbReference type="EMBL" id="RJP66250.1"/>
    </source>
</evidence>
<organism evidence="2 3">
    <name type="scientific">Candidatus Abyssobacteria bacterium SURF_17</name>
    <dbReference type="NCBI Taxonomy" id="2093361"/>
    <lineage>
        <taxon>Bacteria</taxon>
        <taxon>Pseudomonadati</taxon>
        <taxon>Candidatus Hydrogenedentota</taxon>
        <taxon>Candidatus Abyssobacteria</taxon>
    </lineage>
</organism>
<reference evidence="2 3" key="1">
    <citation type="journal article" date="2017" name="ISME J.">
        <title>Energy and carbon metabolisms in a deep terrestrial subsurface fluid microbial community.</title>
        <authorList>
            <person name="Momper L."/>
            <person name="Jungbluth S.P."/>
            <person name="Lee M.D."/>
            <person name="Amend J.P."/>
        </authorList>
    </citation>
    <scope>NUCLEOTIDE SEQUENCE [LARGE SCALE GENOMIC DNA]</scope>
    <source>
        <strain evidence="2">SURF_17</strain>
    </source>
</reference>
<protein>
    <submittedName>
        <fullName evidence="2">Complex I NDUFA9 subunit family protein</fullName>
    </submittedName>
</protein>
<comment type="caution">
    <text evidence="2">The sequence shown here is derived from an EMBL/GenBank/DDBJ whole genome shotgun (WGS) entry which is preliminary data.</text>
</comment>
<accession>A0A419ERV5</accession>
<dbReference type="Proteomes" id="UP000285961">
    <property type="component" value="Unassembled WGS sequence"/>
</dbReference>
<dbReference type="EMBL" id="QZKI01000118">
    <property type="protein sequence ID" value="RJP66250.1"/>
    <property type="molecule type" value="Genomic_DNA"/>
</dbReference>
<feature type="domain" description="NAD-dependent epimerase/dehydratase" evidence="1">
    <location>
        <begin position="2"/>
        <end position="196"/>
    </location>
</feature>
<gene>
    <name evidence="2" type="ORF">C4532_16320</name>
</gene>
<dbReference type="AlphaFoldDB" id="A0A419ERV5"/>
<dbReference type="GO" id="GO:0044877">
    <property type="term" value="F:protein-containing complex binding"/>
    <property type="evidence" value="ECO:0007669"/>
    <property type="project" value="TreeGrafter"/>
</dbReference>
<dbReference type="InterPro" id="IPR001509">
    <property type="entry name" value="Epimerase_deHydtase"/>
</dbReference>
<proteinExistence type="predicted"/>
<dbReference type="Gene3D" id="3.40.50.720">
    <property type="entry name" value="NAD(P)-binding Rossmann-like Domain"/>
    <property type="match status" value="1"/>
</dbReference>
<evidence type="ECO:0000259" key="1">
    <source>
        <dbReference type="Pfam" id="PF01370"/>
    </source>
</evidence>
<evidence type="ECO:0000313" key="3">
    <source>
        <dbReference type="Proteomes" id="UP000285961"/>
    </source>
</evidence>
<dbReference type="CDD" id="cd05271">
    <property type="entry name" value="NDUFA9_like_SDR_a"/>
    <property type="match status" value="1"/>
</dbReference>
<sequence>MIFISGGTGFIGSHAVRKLAAAEHKLRLLTVKGPGLATGLPPDQVEYSLGNITDPVSLKGKMDGCDVAINFVGIIIQVRDATFERIHVEGVRNLLEEAKRAGVKRFIHISALGTSETPASEYFRTKWLAEQLIKTSGIPYVILRPALVFGPEDKFFNMLKPTLYSPIVPVVGTGKTKFQPIWVEDIASCIVKSVGEEKPLNGVWEIAGPEQMTFDTVLDRMADALNMAPRIKLHVPVSLMMPVARLMEAVLPKPPLTTDQLKMLSIDNVTAANALTDVFGVQPHSFRETVTQYWRT</sequence>
<dbReference type="SUPFAM" id="SSF51735">
    <property type="entry name" value="NAD(P)-binding Rossmann-fold domains"/>
    <property type="match status" value="1"/>
</dbReference>
<dbReference type="Pfam" id="PF01370">
    <property type="entry name" value="Epimerase"/>
    <property type="match status" value="1"/>
</dbReference>
<dbReference type="PANTHER" id="PTHR12126:SF11">
    <property type="entry name" value="NADH DEHYDROGENASE [UBIQUINONE] 1 ALPHA SUBCOMPLEX SUBUNIT 9, MITOCHONDRIAL"/>
    <property type="match status" value="1"/>
</dbReference>
<name>A0A419ERV5_9BACT</name>
<dbReference type="InterPro" id="IPR051207">
    <property type="entry name" value="ComplexI_NDUFA9_subunit"/>
</dbReference>